<proteinExistence type="predicted"/>
<keyword evidence="2" id="KW-1185">Reference proteome</keyword>
<protein>
    <submittedName>
        <fullName evidence="1">Uncharacterized protein</fullName>
    </submittedName>
</protein>
<name>A0A934RG75_9BACT</name>
<organism evidence="1 2">
    <name type="scientific">Haloferula rosea</name>
    <dbReference type="NCBI Taxonomy" id="490093"/>
    <lineage>
        <taxon>Bacteria</taxon>
        <taxon>Pseudomonadati</taxon>
        <taxon>Verrucomicrobiota</taxon>
        <taxon>Verrucomicrobiia</taxon>
        <taxon>Verrucomicrobiales</taxon>
        <taxon>Verrucomicrobiaceae</taxon>
        <taxon>Haloferula</taxon>
    </lineage>
</organism>
<dbReference type="AlphaFoldDB" id="A0A934RG75"/>
<reference evidence="1" key="1">
    <citation type="submission" date="2021-01" db="EMBL/GenBank/DDBJ databases">
        <title>Modified the classification status of verrucomicrobia.</title>
        <authorList>
            <person name="Feng X."/>
        </authorList>
    </citation>
    <scope>NUCLEOTIDE SEQUENCE</scope>
    <source>
        <strain evidence="1">KCTC 22201</strain>
    </source>
</reference>
<evidence type="ECO:0000313" key="2">
    <source>
        <dbReference type="Proteomes" id="UP000658278"/>
    </source>
</evidence>
<comment type="caution">
    <text evidence="1">The sequence shown here is derived from an EMBL/GenBank/DDBJ whole genome shotgun (WGS) entry which is preliminary data.</text>
</comment>
<dbReference type="EMBL" id="JAENII010000024">
    <property type="protein sequence ID" value="MBK1828988.1"/>
    <property type="molecule type" value="Genomic_DNA"/>
</dbReference>
<evidence type="ECO:0000313" key="1">
    <source>
        <dbReference type="EMBL" id="MBK1828988.1"/>
    </source>
</evidence>
<sequence>MSTLTDFHHWLLSGDDSEAPFLILYTREQPSISCAAAVARHLNEYDDRANGNWIAINAEVVHAIAADPAQRRLLGVDEACPKCPPTSECGIRKVLSALAKRGHIVFDHPSAFAAIGDDSRGFRAAVGAPDPEELDHYHLIIQPSAFDSRCLTSLIGDSFLEWSNSHLAA</sequence>
<gene>
    <name evidence="1" type="ORF">JIN81_18275</name>
</gene>
<accession>A0A934RG75</accession>
<dbReference type="Proteomes" id="UP000658278">
    <property type="component" value="Unassembled WGS sequence"/>
</dbReference>
<dbReference type="RefSeq" id="WP_200283390.1">
    <property type="nucleotide sequence ID" value="NZ_JAENII010000024.1"/>
</dbReference>